<dbReference type="Gene3D" id="2.30.110.10">
    <property type="entry name" value="Electron Transport, Fmn-binding Protein, Chain A"/>
    <property type="match status" value="1"/>
</dbReference>
<keyword evidence="1" id="KW-0560">Oxidoreductase</keyword>
<accession>A0A5C1Y7Y4</accession>
<protein>
    <submittedName>
        <fullName evidence="3">Flavin reductase family protein</fullName>
    </submittedName>
</protein>
<evidence type="ECO:0000313" key="3">
    <source>
        <dbReference type="EMBL" id="QEO09981.1"/>
    </source>
</evidence>
<dbReference type="EMBL" id="CP043504">
    <property type="protein sequence ID" value="QEO09981.1"/>
    <property type="molecule type" value="Genomic_DNA"/>
</dbReference>
<dbReference type="Proteomes" id="UP000322159">
    <property type="component" value="Chromosome"/>
</dbReference>
<proteinExistence type="predicted"/>
<evidence type="ECO:0000256" key="1">
    <source>
        <dbReference type="ARBA" id="ARBA00023002"/>
    </source>
</evidence>
<dbReference type="GO" id="GO:0006208">
    <property type="term" value="P:pyrimidine nucleobase catabolic process"/>
    <property type="evidence" value="ECO:0007669"/>
    <property type="project" value="TreeGrafter"/>
</dbReference>
<dbReference type="GO" id="GO:0010181">
    <property type="term" value="F:FMN binding"/>
    <property type="evidence" value="ECO:0007669"/>
    <property type="project" value="InterPro"/>
</dbReference>
<dbReference type="InterPro" id="IPR012349">
    <property type="entry name" value="Split_barrel_FMN-bd"/>
</dbReference>
<dbReference type="OrthoDB" id="8901155at2"/>
<dbReference type="InterPro" id="IPR002563">
    <property type="entry name" value="Flavin_Rdtase-like_dom"/>
</dbReference>
<name>A0A5C1Y7Y4_9MICO</name>
<reference evidence="3 4" key="1">
    <citation type="submission" date="2019-09" db="EMBL/GenBank/DDBJ databases">
        <title>Genome sequencing of strain KACC 19322.</title>
        <authorList>
            <person name="Heo J."/>
            <person name="Kim S.-J."/>
            <person name="Kim J.-S."/>
            <person name="Hong S.-B."/>
            <person name="Kwon S.-W."/>
        </authorList>
    </citation>
    <scope>NUCLEOTIDE SEQUENCE [LARGE SCALE GENOMIC DNA]</scope>
    <source>
        <strain evidence="3 4">KACC 19322</strain>
    </source>
</reference>
<feature type="domain" description="Flavin reductase like" evidence="2">
    <location>
        <begin position="23"/>
        <end position="167"/>
    </location>
</feature>
<dbReference type="PANTHER" id="PTHR30466">
    <property type="entry name" value="FLAVIN REDUCTASE"/>
    <property type="match status" value="1"/>
</dbReference>
<dbReference type="KEGG" id="lyk:FLP23_08180"/>
<evidence type="ECO:0000259" key="2">
    <source>
        <dbReference type="SMART" id="SM00903"/>
    </source>
</evidence>
<dbReference type="PANTHER" id="PTHR30466:SF1">
    <property type="entry name" value="FMN REDUCTASE (NADH) RUTF"/>
    <property type="match status" value="1"/>
</dbReference>
<dbReference type="Pfam" id="PF01613">
    <property type="entry name" value="Flavin_Reduct"/>
    <property type="match status" value="1"/>
</dbReference>
<dbReference type="InterPro" id="IPR050268">
    <property type="entry name" value="NADH-dep_flavin_reductase"/>
</dbReference>
<dbReference type="AlphaFoldDB" id="A0A5C1Y7Y4"/>
<dbReference type="SUPFAM" id="SSF50475">
    <property type="entry name" value="FMN-binding split barrel"/>
    <property type="match status" value="1"/>
</dbReference>
<dbReference type="GO" id="GO:0042602">
    <property type="term" value="F:riboflavin reductase (NADPH) activity"/>
    <property type="evidence" value="ECO:0007669"/>
    <property type="project" value="TreeGrafter"/>
</dbReference>
<dbReference type="SMART" id="SM00903">
    <property type="entry name" value="Flavin_Reduct"/>
    <property type="match status" value="1"/>
</dbReference>
<organism evidence="3 4">
    <name type="scientific">Protaetiibacter larvae</name>
    <dbReference type="NCBI Taxonomy" id="2592654"/>
    <lineage>
        <taxon>Bacteria</taxon>
        <taxon>Bacillati</taxon>
        <taxon>Actinomycetota</taxon>
        <taxon>Actinomycetes</taxon>
        <taxon>Micrococcales</taxon>
        <taxon>Microbacteriaceae</taxon>
        <taxon>Protaetiibacter</taxon>
    </lineage>
</organism>
<sequence length="172" mass="18591">MTQSSSDHEPHIVDELSAFKLAFRRLAAGVSAVTARDPDGRPVGFTATSLASLAAVPPLATFNMARVSSAWPAIEQTDHVLIHILGSRNSGLAATMAGDHDRRFDGDHWAPGPLGLPLLKDVPAWMLGRIVGRYPVHHNAVIVVQIEDGGLGAEDEALLYHERSYFRPGERL</sequence>
<keyword evidence="4" id="KW-1185">Reference proteome</keyword>
<evidence type="ECO:0000313" key="4">
    <source>
        <dbReference type="Proteomes" id="UP000322159"/>
    </source>
</evidence>
<dbReference type="RefSeq" id="WP_149325399.1">
    <property type="nucleotide sequence ID" value="NZ_CP043504.1"/>
</dbReference>
<gene>
    <name evidence="3" type="ORF">FLP23_08180</name>
</gene>